<keyword evidence="5 9" id="KW-0169">Cobalamin biosynthesis</keyword>
<accession>A0A2U1SVX1</accession>
<evidence type="ECO:0000256" key="9">
    <source>
        <dbReference type="HAMAP-Rule" id="MF_00024"/>
    </source>
</evidence>
<evidence type="ECO:0000313" key="11">
    <source>
        <dbReference type="Proteomes" id="UP000245137"/>
    </source>
</evidence>
<gene>
    <name evidence="9 10" type="primary">cobD</name>
    <name evidence="10" type="ORF">C5689_01295</name>
</gene>
<dbReference type="InterPro" id="IPR004485">
    <property type="entry name" value="Cobalamin_biosynth_CobD/CbiB"/>
</dbReference>
<dbReference type="NCBIfam" id="TIGR00380">
    <property type="entry name" value="cobal_cbiB"/>
    <property type="match status" value="1"/>
</dbReference>
<dbReference type="EMBL" id="PUIV01000001">
    <property type="protein sequence ID" value="PWB95767.1"/>
    <property type="molecule type" value="Genomic_DNA"/>
</dbReference>
<comment type="caution">
    <text evidence="9">Lacks conserved residue(s) required for the propagation of feature annotation.</text>
</comment>
<dbReference type="PANTHER" id="PTHR34308">
    <property type="entry name" value="COBALAMIN BIOSYNTHESIS PROTEIN CBIB"/>
    <property type="match status" value="1"/>
</dbReference>
<feature type="transmembrane region" description="Helical" evidence="9">
    <location>
        <begin position="303"/>
        <end position="323"/>
    </location>
</feature>
<dbReference type="Pfam" id="PF03186">
    <property type="entry name" value="CobD_Cbib"/>
    <property type="match status" value="1"/>
</dbReference>
<evidence type="ECO:0000313" key="10">
    <source>
        <dbReference type="EMBL" id="PWB95767.1"/>
    </source>
</evidence>
<evidence type="ECO:0000256" key="6">
    <source>
        <dbReference type="ARBA" id="ARBA00022692"/>
    </source>
</evidence>
<dbReference type="GO" id="GO:0005886">
    <property type="term" value="C:plasma membrane"/>
    <property type="evidence" value="ECO:0007669"/>
    <property type="project" value="UniProtKB-SubCell"/>
</dbReference>
<feature type="transmembrane region" description="Helical" evidence="9">
    <location>
        <begin position="58"/>
        <end position="81"/>
    </location>
</feature>
<organism evidence="10 11">
    <name type="scientific">Methylosinus sporium</name>
    <dbReference type="NCBI Taxonomy" id="428"/>
    <lineage>
        <taxon>Bacteria</taxon>
        <taxon>Pseudomonadati</taxon>
        <taxon>Pseudomonadota</taxon>
        <taxon>Alphaproteobacteria</taxon>
        <taxon>Hyphomicrobiales</taxon>
        <taxon>Methylocystaceae</taxon>
        <taxon>Methylosinus</taxon>
    </lineage>
</organism>
<dbReference type="PANTHER" id="PTHR34308:SF1">
    <property type="entry name" value="COBALAMIN BIOSYNTHESIS PROTEIN CBIB"/>
    <property type="match status" value="1"/>
</dbReference>
<keyword evidence="7 9" id="KW-1133">Transmembrane helix</keyword>
<sequence>MLAALADNLALAALGLSIEAAIGYPPRLFAAIGHPVTWIGALIAALDRSLNHDGAPPLLRRLAGVVAILAVVAIAFAIGWLLQAACLALPFGIVPLAVLTSSLYAQRSLYSHVKEVADELDHSLERGRASVGKIVGRDVARLDEAGVSRAAIESLAENFSDGVIGPALATILFGLPGALIYKASNTADSMIGHRTMRHEAFGWASARLDDLLNLPAARLSAALVATGAAMTGASPRAAVSTCLRDSRAHASPNAGWPEAAMAGALDLRLGGPRAYGAHEVQGAWLGSGRTAATPTDIRRALRIFRCAAATAICAFAGAALTMLSN</sequence>
<dbReference type="GO" id="GO:0015420">
    <property type="term" value="F:ABC-type vitamin B12 transporter activity"/>
    <property type="evidence" value="ECO:0007669"/>
    <property type="project" value="UniProtKB-UniRule"/>
</dbReference>
<dbReference type="HAMAP" id="MF_00024">
    <property type="entry name" value="CobD_CbiB"/>
    <property type="match status" value="1"/>
</dbReference>
<comment type="pathway">
    <text evidence="2 9">Cofactor biosynthesis; adenosylcobalamin biosynthesis.</text>
</comment>
<evidence type="ECO:0000256" key="4">
    <source>
        <dbReference type="ARBA" id="ARBA00022475"/>
    </source>
</evidence>
<evidence type="ECO:0000256" key="5">
    <source>
        <dbReference type="ARBA" id="ARBA00022573"/>
    </source>
</evidence>
<evidence type="ECO:0000256" key="8">
    <source>
        <dbReference type="ARBA" id="ARBA00023136"/>
    </source>
</evidence>
<evidence type="ECO:0000256" key="7">
    <source>
        <dbReference type="ARBA" id="ARBA00022989"/>
    </source>
</evidence>
<evidence type="ECO:0000256" key="3">
    <source>
        <dbReference type="ARBA" id="ARBA00006263"/>
    </source>
</evidence>
<dbReference type="RefSeq" id="WP_108915443.1">
    <property type="nucleotide sequence ID" value="NZ_BGJY01000001.1"/>
</dbReference>
<keyword evidence="6 9" id="KW-0812">Transmembrane</keyword>
<protein>
    <recommendedName>
        <fullName evidence="9">Cobalamin biosynthesis protein CobD</fullName>
    </recommendedName>
</protein>
<dbReference type="Proteomes" id="UP000245137">
    <property type="component" value="Unassembled WGS sequence"/>
</dbReference>
<feature type="transmembrane region" description="Helical" evidence="9">
    <location>
        <begin position="27"/>
        <end position="46"/>
    </location>
</feature>
<keyword evidence="11" id="KW-1185">Reference proteome</keyword>
<dbReference type="GO" id="GO:0009236">
    <property type="term" value="P:cobalamin biosynthetic process"/>
    <property type="evidence" value="ECO:0007669"/>
    <property type="project" value="UniProtKB-UniRule"/>
</dbReference>
<dbReference type="GO" id="GO:0048472">
    <property type="term" value="F:threonine-phosphate decarboxylase activity"/>
    <property type="evidence" value="ECO:0007669"/>
    <property type="project" value="InterPro"/>
</dbReference>
<dbReference type="AlphaFoldDB" id="A0A2U1SVX1"/>
<comment type="function">
    <text evidence="9">Converts cobyric acid to cobinamide by the addition of aminopropanol on the F carboxylic group.</text>
</comment>
<comment type="subcellular location">
    <subcellularLocation>
        <location evidence="1 9">Cell membrane</location>
        <topology evidence="1 9">Multi-pass membrane protein</topology>
    </subcellularLocation>
</comment>
<comment type="caution">
    <text evidence="10">The sequence shown here is derived from an EMBL/GenBank/DDBJ whole genome shotgun (WGS) entry which is preliminary data.</text>
</comment>
<name>A0A2U1SVX1_METSR</name>
<reference evidence="10 11" key="1">
    <citation type="journal article" date="2018" name="Appl. Microbiol. Biotechnol.">
        <title>Co-cultivation of the strictly anaerobic methanogen Methanosarcina barkeri with aerobic methanotrophs in an oxygen-limited membrane bioreactor.</title>
        <authorList>
            <person name="In 't Zandt M.H."/>
            <person name="van den Bosch T.J.M."/>
            <person name="Rijkers R."/>
            <person name="van Kessel M.A.H.J."/>
            <person name="Jetten M.S.M."/>
            <person name="Welte C.U."/>
        </authorList>
    </citation>
    <scope>NUCLEOTIDE SEQUENCE [LARGE SCALE GENOMIC DNA]</scope>
    <source>
        <strain evidence="10 11">DSM 17706</strain>
    </source>
</reference>
<comment type="similarity">
    <text evidence="3 9">Belongs to the CobD/CbiB family.</text>
</comment>
<proteinExistence type="inferred from homology"/>
<keyword evidence="8 9" id="KW-0472">Membrane</keyword>
<keyword evidence="4 9" id="KW-1003">Cell membrane</keyword>
<evidence type="ECO:0000256" key="1">
    <source>
        <dbReference type="ARBA" id="ARBA00004651"/>
    </source>
</evidence>
<dbReference type="OrthoDB" id="9811967at2"/>
<evidence type="ECO:0000256" key="2">
    <source>
        <dbReference type="ARBA" id="ARBA00004953"/>
    </source>
</evidence>
<dbReference type="UniPathway" id="UPA00148"/>